<keyword evidence="6 12" id="KW-0547">Nucleotide-binding</keyword>
<dbReference type="FunFam" id="1.20.1050.90:FF:000002">
    <property type="entry name" value="DNA replication and repair protein RecF"/>
    <property type="match status" value="1"/>
</dbReference>
<comment type="caution">
    <text evidence="15">The sequence shown here is derived from an EMBL/GenBank/DDBJ whole genome shotgun (WGS) entry which is preliminary data.</text>
</comment>
<dbReference type="InterPro" id="IPR018078">
    <property type="entry name" value="DNA-binding_RecF_CS"/>
</dbReference>
<dbReference type="AlphaFoldDB" id="A0A0R1ZMA9"/>
<evidence type="ECO:0000256" key="9">
    <source>
        <dbReference type="ARBA" id="ARBA00023125"/>
    </source>
</evidence>
<dbReference type="OrthoDB" id="9803889at2"/>
<dbReference type="GO" id="GO:0009432">
    <property type="term" value="P:SOS response"/>
    <property type="evidence" value="ECO:0007669"/>
    <property type="project" value="UniProtKB-UniRule"/>
</dbReference>
<dbReference type="InterPro" id="IPR001238">
    <property type="entry name" value="DNA-binding_RecF"/>
</dbReference>
<dbReference type="Gene3D" id="3.40.50.300">
    <property type="entry name" value="P-loop containing nucleotide triphosphate hydrolases"/>
    <property type="match status" value="1"/>
</dbReference>
<dbReference type="InterPro" id="IPR027417">
    <property type="entry name" value="P-loop_NTPase"/>
</dbReference>
<dbReference type="Pfam" id="PF02463">
    <property type="entry name" value="SMC_N"/>
    <property type="match status" value="1"/>
</dbReference>
<dbReference type="NCBIfam" id="TIGR00611">
    <property type="entry name" value="recf"/>
    <property type="match status" value="1"/>
</dbReference>
<dbReference type="InterPro" id="IPR042174">
    <property type="entry name" value="RecF_2"/>
</dbReference>
<dbReference type="STRING" id="1291052.FC18_GL001195"/>
<dbReference type="PATRIC" id="fig|1291052.5.peg.1213"/>
<dbReference type="InterPro" id="IPR003395">
    <property type="entry name" value="RecF/RecN/SMC_N"/>
</dbReference>
<comment type="similarity">
    <text evidence="2 12 13">Belongs to the RecF family.</text>
</comment>
<feature type="binding site" evidence="12">
    <location>
        <begin position="30"/>
        <end position="37"/>
    </location>
    <ligand>
        <name>ATP</name>
        <dbReference type="ChEBI" id="CHEBI:30616"/>
    </ligand>
</feature>
<dbReference type="GO" id="GO:0005737">
    <property type="term" value="C:cytoplasm"/>
    <property type="evidence" value="ECO:0007669"/>
    <property type="project" value="UniProtKB-SubCell"/>
</dbReference>
<evidence type="ECO:0000256" key="13">
    <source>
        <dbReference type="RuleBase" id="RU000578"/>
    </source>
</evidence>
<reference evidence="15 16" key="1">
    <citation type="journal article" date="2015" name="Genome Announc.">
        <title>Expanding the biotechnology potential of lactobacilli through comparative genomics of 213 strains and associated genera.</title>
        <authorList>
            <person name="Sun Z."/>
            <person name="Harris H.M."/>
            <person name="McCann A."/>
            <person name="Guo C."/>
            <person name="Argimon S."/>
            <person name="Zhang W."/>
            <person name="Yang X."/>
            <person name="Jeffery I.B."/>
            <person name="Cooney J.C."/>
            <person name="Kagawa T.F."/>
            <person name="Liu W."/>
            <person name="Song Y."/>
            <person name="Salvetti E."/>
            <person name="Wrobel A."/>
            <person name="Rasinkangas P."/>
            <person name="Parkhill J."/>
            <person name="Rea M.C."/>
            <person name="O'Sullivan O."/>
            <person name="Ritari J."/>
            <person name="Douillard F.P."/>
            <person name="Paul Ross R."/>
            <person name="Yang R."/>
            <person name="Briner A.E."/>
            <person name="Felis G.E."/>
            <person name="de Vos W.M."/>
            <person name="Barrangou R."/>
            <person name="Klaenhammer T.R."/>
            <person name="Caufield P.W."/>
            <person name="Cui Y."/>
            <person name="Zhang H."/>
            <person name="O'Toole P.W."/>
        </authorList>
    </citation>
    <scope>NUCLEOTIDE SEQUENCE [LARGE SCALE GENOMIC DNA]</scope>
    <source>
        <strain evidence="15 16">DSM 20505</strain>
    </source>
</reference>
<evidence type="ECO:0000313" key="16">
    <source>
        <dbReference type="Proteomes" id="UP000051679"/>
    </source>
</evidence>
<dbReference type="Proteomes" id="UP000051679">
    <property type="component" value="Unassembled WGS sequence"/>
</dbReference>
<dbReference type="HAMAP" id="MF_00365">
    <property type="entry name" value="RecF"/>
    <property type="match status" value="1"/>
</dbReference>
<dbReference type="GO" id="GO:0000731">
    <property type="term" value="P:DNA synthesis involved in DNA repair"/>
    <property type="evidence" value="ECO:0007669"/>
    <property type="project" value="TreeGrafter"/>
</dbReference>
<keyword evidence="11 12" id="KW-0742">SOS response</keyword>
<dbReference type="PANTHER" id="PTHR32182:SF0">
    <property type="entry name" value="DNA REPLICATION AND REPAIR PROTEIN RECF"/>
    <property type="match status" value="1"/>
</dbReference>
<evidence type="ECO:0000256" key="8">
    <source>
        <dbReference type="ARBA" id="ARBA00022840"/>
    </source>
</evidence>
<evidence type="ECO:0000259" key="14">
    <source>
        <dbReference type="Pfam" id="PF02463"/>
    </source>
</evidence>
<dbReference type="PANTHER" id="PTHR32182">
    <property type="entry name" value="DNA REPLICATION AND REPAIR PROTEIN RECF"/>
    <property type="match status" value="1"/>
</dbReference>
<evidence type="ECO:0000256" key="12">
    <source>
        <dbReference type="HAMAP-Rule" id="MF_00365"/>
    </source>
</evidence>
<evidence type="ECO:0000256" key="3">
    <source>
        <dbReference type="ARBA" id="ARBA00020170"/>
    </source>
</evidence>
<evidence type="ECO:0000313" key="15">
    <source>
        <dbReference type="EMBL" id="KRM55578.1"/>
    </source>
</evidence>
<organism evidence="15 16">
    <name type="scientific">Lacticaseibacillus sharpeae JCM 1186 = DSM 20505</name>
    <dbReference type="NCBI Taxonomy" id="1291052"/>
    <lineage>
        <taxon>Bacteria</taxon>
        <taxon>Bacillati</taxon>
        <taxon>Bacillota</taxon>
        <taxon>Bacilli</taxon>
        <taxon>Lactobacillales</taxon>
        <taxon>Lactobacillaceae</taxon>
        <taxon>Lacticaseibacillus</taxon>
    </lineage>
</organism>
<dbReference type="Gene3D" id="1.20.1050.90">
    <property type="entry name" value="RecF/RecN/SMC, N-terminal domain"/>
    <property type="match status" value="1"/>
</dbReference>
<keyword evidence="8 12" id="KW-0067">ATP-binding</keyword>
<dbReference type="GO" id="GO:0005524">
    <property type="term" value="F:ATP binding"/>
    <property type="evidence" value="ECO:0007669"/>
    <property type="project" value="UniProtKB-UniRule"/>
</dbReference>
<evidence type="ECO:0000256" key="2">
    <source>
        <dbReference type="ARBA" id="ARBA00008016"/>
    </source>
</evidence>
<keyword evidence="7 12" id="KW-0227">DNA damage</keyword>
<evidence type="ECO:0000256" key="5">
    <source>
        <dbReference type="ARBA" id="ARBA00022705"/>
    </source>
</evidence>
<keyword evidence="4 12" id="KW-0963">Cytoplasm</keyword>
<evidence type="ECO:0000256" key="11">
    <source>
        <dbReference type="ARBA" id="ARBA00023236"/>
    </source>
</evidence>
<dbReference type="PROSITE" id="PS00617">
    <property type="entry name" value="RECF_1"/>
    <property type="match status" value="1"/>
</dbReference>
<dbReference type="PROSITE" id="PS00618">
    <property type="entry name" value="RECF_2"/>
    <property type="match status" value="1"/>
</dbReference>
<dbReference type="GO" id="GO:0003697">
    <property type="term" value="F:single-stranded DNA binding"/>
    <property type="evidence" value="ECO:0007669"/>
    <property type="project" value="UniProtKB-UniRule"/>
</dbReference>
<protein>
    <recommendedName>
        <fullName evidence="3 12">DNA replication and repair protein RecF</fullName>
    </recommendedName>
</protein>
<name>A0A0R1ZMA9_9LACO</name>
<evidence type="ECO:0000256" key="10">
    <source>
        <dbReference type="ARBA" id="ARBA00023204"/>
    </source>
</evidence>
<keyword evidence="10 12" id="KW-0234">DNA repair</keyword>
<sequence>MYLKHLELRNYRNYAKVSTDFSPQINVLIGSNAQGKTNLLESVYVLAITRSHRSNNDRDLVRFGADFARIDGRVSRKLGNTDLRLVISSQGKRAKVNNLDAPKLSAYMGKLNVILFAPEDLNLVKGSPALRRRFIDMEFGQMSPAYLANLTMYKKALKQRNAYLKQLKFHQTKNLTFLDVLTDQVAQYGGAVIAARAKLLQDMGKFAAVIHSDITRGGEVLQLRYVSQVHDDAFGDADAATARLQDLFAKSRQRELDQGTSLVGPHRDDVQFIVNDRDVATFGSQGQQRTTALAVKLAEIDLMKQETGEYPVLLLDDVLSELDDNRQTHLLRAIQDKVQTFLTTTSLDGIAREIIQEPAIFHVDDGTLTRMDADAVLHDRGSASAQT</sequence>
<evidence type="ECO:0000256" key="6">
    <source>
        <dbReference type="ARBA" id="ARBA00022741"/>
    </source>
</evidence>
<dbReference type="EMBL" id="AYYO01000017">
    <property type="protein sequence ID" value="KRM55578.1"/>
    <property type="molecule type" value="Genomic_DNA"/>
</dbReference>
<gene>
    <name evidence="12" type="primary">recF</name>
    <name evidence="15" type="ORF">FC18_GL001195</name>
</gene>
<dbReference type="SUPFAM" id="SSF52540">
    <property type="entry name" value="P-loop containing nucleoside triphosphate hydrolases"/>
    <property type="match status" value="1"/>
</dbReference>
<accession>A0A0R1ZMA9</accession>
<feature type="domain" description="RecF/RecN/SMC N-terminal" evidence="14">
    <location>
        <begin position="2"/>
        <end position="345"/>
    </location>
</feature>
<proteinExistence type="inferred from homology"/>
<evidence type="ECO:0000256" key="4">
    <source>
        <dbReference type="ARBA" id="ARBA00022490"/>
    </source>
</evidence>
<dbReference type="RefSeq" id="WP_054679048.1">
    <property type="nucleotide sequence ID" value="NZ_AYYO01000017.1"/>
</dbReference>
<keyword evidence="16" id="KW-1185">Reference proteome</keyword>
<keyword evidence="5 12" id="KW-0235">DNA replication</keyword>
<evidence type="ECO:0000256" key="1">
    <source>
        <dbReference type="ARBA" id="ARBA00004496"/>
    </source>
</evidence>
<comment type="function">
    <text evidence="12 13">The RecF protein is involved in DNA metabolism; it is required for DNA replication and normal SOS inducibility. RecF binds preferentially to single-stranded, linear DNA. It also seems to bind ATP.</text>
</comment>
<keyword evidence="9 12" id="KW-0238">DNA-binding</keyword>
<dbReference type="GO" id="GO:0006260">
    <property type="term" value="P:DNA replication"/>
    <property type="evidence" value="ECO:0007669"/>
    <property type="project" value="UniProtKB-UniRule"/>
</dbReference>
<evidence type="ECO:0000256" key="7">
    <source>
        <dbReference type="ARBA" id="ARBA00022763"/>
    </source>
</evidence>
<comment type="subcellular location">
    <subcellularLocation>
        <location evidence="1 12 13">Cytoplasm</location>
    </subcellularLocation>
</comment>
<dbReference type="CDD" id="cd03242">
    <property type="entry name" value="ABC_RecF"/>
    <property type="match status" value="1"/>
</dbReference>
<dbReference type="GO" id="GO:0006302">
    <property type="term" value="P:double-strand break repair"/>
    <property type="evidence" value="ECO:0007669"/>
    <property type="project" value="TreeGrafter"/>
</dbReference>